<evidence type="ECO:0000313" key="7">
    <source>
        <dbReference type="Proteomes" id="UP000886819"/>
    </source>
</evidence>
<dbReference type="EMBL" id="DVFI01000032">
    <property type="protein sequence ID" value="HIQ62406.1"/>
    <property type="molecule type" value="Genomic_DNA"/>
</dbReference>
<dbReference type="Gene3D" id="3.30.2110.10">
    <property type="entry name" value="CbiD-like"/>
    <property type="match status" value="1"/>
</dbReference>
<dbReference type="EC" id="2.1.1.195" evidence="5"/>
<dbReference type="Proteomes" id="UP000886819">
    <property type="component" value="Unassembled WGS sequence"/>
</dbReference>
<gene>
    <name evidence="5 6" type="primary">cbiD</name>
    <name evidence="6" type="ORF">IAA66_02325</name>
</gene>
<comment type="catalytic activity">
    <reaction evidence="5">
        <text>Co-precorrin-5B + S-adenosyl-L-methionine = Co-precorrin-6A + S-adenosyl-L-homocysteine</text>
        <dbReference type="Rhea" id="RHEA:26285"/>
        <dbReference type="ChEBI" id="CHEBI:57856"/>
        <dbReference type="ChEBI" id="CHEBI:59789"/>
        <dbReference type="ChEBI" id="CHEBI:60063"/>
        <dbReference type="ChEBI" id="CHEBI:60064"/>
        <dbReference type="EC" id="2.1.1.195"/>
    </reaction>
</comment>
<comment type="function">
    <text evidence="5">Catalyzes the methylation of C-1 in cobalt-precorrin-5B to form cobalt-precorrin-6A.</text>
</comment>
<dbReference type="NCBIfam" id="TIGR00312">
    <property type="entry name" value="cbiD"/>
    <property type="match status" value="1"/>
</dbReference>
<dbReference type="PROSITE" id="PS51257">
    <property type="entry name" value="PROKAR_LIPOPROTEIN"/>
    <property type="match status" value="1"/>
</dbReference>
<evidence type="ECO:0000256" key="2">
    <source>
        <dbReference type="ARBA" id="ARBA00022603"/>
    </source>
</evidence>
<comment type="pathway">
    <text evidence="5">Cofactor biosynthesis; adenosylcobalamin biosynthesis; cob(II)yrinate a,c-diamide from sirohydrochlorin (anaerobic route): step 6/10.</text>
</comment>
<dbReference type="GO" id="GO:0019251">
    <property type="term" value="P:anaerobic cobalamin biosynthetic process"/>
    <property type="evidence" value="ECO:0007669"/>
    <property type="project" value="UniProtKB-UniRule"/>
</dbReference>
<sequence>MKSLREGFTTGSCAAAAALACCLWQRDGVCPEQVRIVVPEGRAFAPEILPHADGGCGVIKDSGDDPDVTDGMEVVARVDLLPGDGEIQFCAGEGVGTITQPGLKIPPGEPAINPVPRKMIEEAVRSVFGGRAARVTISIPGGAQTARRTFNPRLGVEGGLSVLGTSGVVRPMSAQALRDSLYEELKMRVAQGRRELVFTFGNQGEEAMRALFPGMCVVQVSNELGFMLDAARELGVRRVFLGGHPGKLCKVAAGVMQTHSKCADARREAIITQLGRMGAPVALLEEVYACNTTQAAMARIHAVGWDGVWDRLAQAARAYCRARVFGEVEIAAVFVDERGNVLGRCTEEER</sequence>
<reference evidence="6" key="1">
    <citation type="submission" date="2020-10" db="EMBL/GenBank/DDBJ databases">
        <authorList>
            <person name="Gilroy R."/>
        </authorList>
    </citation>
    <scope>NUCLEOTIDE SEQUENCE</scope>
    <source>
        <strain evidence="6">ChiHile30-977</strain>
    </source>
</reference>
<evidence type="ECO:0000313" key="6">
    <source>
        <dbReference type="EMBL" id="HIQ62406.1"/>
    </source>
</evidence>
<dbReference type="AlphaFoldDB" id="A0A9D1CHS6"/>
<accession>A0A9D1CHS6</accession>
<dbReference type="HAMAP" id="MF_00787">
    <property type="entry name" value="CbiD"/>
    <property type="match status" value="1"/>
</dbReference>
<evidence type="ECO:0000256" key="1">
    <source>
        <dbReference type="ARBA" id="ARBA00022573"/>
    </source>
</evidence>
<keyword evidence="3 5" id="KW-0808">Transferase</keyword>
<protein>
    <recommendedName>
        <fullName evidence="5">Cobalt-precorrin-5B C(1)-methyltransferase</fullName>
        <ecNumber evidence="5">2.1.1.195</ecNumber>
    </recommendedName>
    <alternativeName>
        <fullName evidence="5">Cobalt-precorrin-6A synthase</fullName>
    </alternativeName>
</protein>
<keyword evidence="4 5" id="KW-0949">S-adenosyl-L-methionine</keyword>
<keyword evidence="2 5" id="KW-0489">Methyltransferase</keyword>
<proteinExistence type="inferred from homology"/>
<keyword evidence="1 5" id="KW-0169">Cobalamin biosynthesis</keyword>
<dbReference type="Pfam" id="PF01888">
    <property type="entry name" value="CbiD"/>
    <property type="match status" value="1"/>
</dbReference>
<dbReference type="PANTHER" id="PTHR35863:SF1">
    <property type="entry name" value="COBALT-PRECORRIN-5B C(1)-METHYLTRANSFERASE"/>
    <property type="match status" value="1"/>
</dbReference>
<evidence type="ECO:0000256" key="3">
    <source>
        <dbReference type="ARBA" id="ARBA00022679"/>
    </source>
</evidence>
<reference evidence="6" key="2">
    <citation type="journal article" date="2021" name="PeerJ">
        <title>Extensive microbial diversity within the chicken gut microbiome revealed by metagenomics and culture.</title>
        <authorList>
            <person name="Gilroy R."/>
            <person name="Ravi A."/>
            <person name="Getino M."/>
            <person name="Pursley I."/>
            <person name="Horton D.L."/>
            <person name="Alikhan N.F."/>
            <person name="Baker D."/>
            <person name="Gharbi K."/>
            <person name="Hall N."/>
            <person name="Watson M."/>
            <person name="Adriaenssens E.M."/>
            <person name="Foster-Nyarko E."/>
            <person name="Jarju S."/>
            <person name="Secka A."/>
            <person name="Antonio M."/>
            <person name="Oren A."/>
            <person name="Chaudhuri R.R."/>
            <person name="La Ragione R."/>
            <person name="Hildebrand F."/>
            <person name="Pallen M.J."/>
        </authorList>
    </citation>
    <scope>NUCLEOTIDE SEQUENCE</scope>
    <source>
        <strain evidence="6">ChiHile30-977</strain>
    </source>
</reference>
<name>A0A9D1CHS6_9FIRM</name>
<dbReference type="InterPro" id="IPR036074">
    <property type="entry name" value="CbiD_sf"/>
</dbReference>
<comment type="similarity">
    <text evidence="5">Belongs to the CbiD family.</text>
</comment>
<dbReference type="SUPFAM" id="SSF111342">
    <property type="entry name" value="CbiD-like"/>
    <property type="match status" value="1"/>
</dbReference>
<dbReference type="GO" id="GO:0008168">
    <property type="term" value="F:methyltransferase activity"/>
    <property type="evidence" value="ECO:0007669"/>
    <property type="project" value="UniProtKB-UniRule"/>
</dbReference>
<organism evidence="6 7">
    <name type="scientific">Candidatus Avichristensenella intestinipullorum</name>
    <dbReference type="NCBI Taxonomy" id="2840693"/>
    <lineage>
        <taxon>Bacteria</taxon>
        <taxon>Bacillati</taxon>
        <taxon>Bacillota</taxon>
        <taxon>Clostridia</taxon>
        <taxon>Candidatus Avichristensenella</taxon>
    </lineage>
</organism>
<dbReference type="PIRSF" id="PIRSF026782">
    <property type="entry name" value="CbiD"/>
    <property type="match status" value="1"/>
</dbReference>
<evidence type="ECO:0000256" key="5">
    <source>
        <dbReference type="HAMAP-Rule" id="MF_00787"/>
    </source>
</evidence>
<dbReference type="GO" id="GO:0032259">
    <property type="term" value="P:methylation"/>
    <property type="evidence" value="ECO:0007669"/>
    <property type="project" value="UniProtKB-KW"/>
</dbReference>
<dbReference type="InterPro" id="IPR002748">
    <property type="entry name" value="CbiD"/>
</dbReference>
<evidence type="ECO:0000256" key="4">
    <source>
        <dbReference type="ARBA" id="ARBA00022691"/>
    </source>
</evidence>
<dbReference type="PANTHER" id="PTHR35863">
    <property type="entry name" value="COBALT-PRECORRIN-5B C(1)-METHYLTRANSFERASE"/>
    <property type="match status" value="1"/>
</dbReference>
<comment type="caution">
    <text evidence="6">The sequence shown here is derived from an EMBL/GenBank/DDBJ whole genome shotgun (WGS) entry which is preliminary data.</text>
</comment>